<evidence type="ECO:0000313" key="3">
    <source>
        <dbReference type="Proteomes" id="UP000050349"/>
    </source>
</evidence>
<dbReference type="OrthoDB" id="7021542at2"/>
<feature type="compositionally biased region" description="Acidic residues" evidence="1">
    <location>
        <begin position="8"/>
        <end position="25"/>
    </location>
</feature>
<proteinExistence type="predicted"/>
<name>A0A0P8ZT83_PSEFL</name>
<gene>
    <name evidence="2" type="ORF">AN403_4217</name>
</gene>
<evidence type="ECO:0000313" key="2">
    <source>
        <dbReference type="EMBL" id="KPU60508.1"/>
    </source>
</evidence>
<feature type="region of interest" description="Disordered" evidence="1">
    <location>
        <begin position="1"/>
        <end position="25"/>
    </location>
</feature>
<comment type="caution">
    <text evidence="2">The sequence shown here is derived from an EMBL/GenBank/DDBJ whole genome shotgun (WGS) entry which is preliminary data.</text>
</comment>
<reference evidence="2 3" key="1">
    <citation type="submission" date="2015-09" db="EMBL/GenBank/DDBJ databases">
        <authorList>
            <person name="Jackson K.R."/>
            <person name="Lunt B.L."/>
            <person name="Fisher J.N.B."/>
            <person name="Gardner A.V."/>
            <person name="Bailey M.E."/>
            <person name="Deus L.M."/>
            <person name="Earl A.S."/>
            <person name="Gibby P.D."/>
            <person name="Hartmann K.A."/>
            <person name="Liu J.E."/>
            <person name="Manci A.M."/>
            <person name="Nielsen D.A."/>
            <person name="Solomon M.B."/>
            <person name="Breakwell D.P."/>
            <person name="Burnett S.H."/>
            <person name="Grose J.H."/>
        </authorList>
    </citation>
    <scope>NUCLEOTIDE SEQUENCE [LARGE SCALE GENOMIC DNA]</scope>
    <source>
        <strain evidence="2 3">S613</strain>
    </source>
</reference>
<accession>A0A0P8ZT83</accession>
<dbReference type="AlphaFoldDB" id="A0A0P8ZT83"/>
<organism evidence="2 3">
    <name type="scientific">Pseudomonas fluorescens</name>
    <dbReference type="NCBI Taxonomy" id="294"/>
    <lineage>
        <taxon>Bacteria</taxon>
        <taxon>Pseudomonadati</taxon>
        <taxon>Pseudomonadota</taxon>
        <taxon>Gammaproteobacteria</taxon>
        <taxon>Pseudomonadales</taxon>
        <taxon>Pseudomonadaceae</taxon>
        <taxon>Pseudomonas</taxon>
    </lineage>
</organism>
<dbReference type="PATRIC" id="fig|294.162.peg.1878"/>
<dbReference type="Proteomes" id="UP000050349">
    <property type="component" value="Unassembled WGS sequence"/>
</dbReference>
<dbReference type="EMBL" id="LJXB01000068">
    <property type="protein sequence ID" value="KPU60508.1"/>
    <property type="molecule type" value="Genomic_DNA"/>
</dbReference>
<evidence type="ECO:0000256" key="1">
    <source>
        <dbReference type="SAM" id="MobiDB-lite"/>
    </source>
</evidence>
<protein>
    <submittedName>
        <fullName evidence="2">Uncharacterized protein</fullName>
    </submittedName>
</protein>
<sequence>MFGTDIADQAEDEGTFGTDIDDQAGEEGMFGKGRSHWYKVSRLLPTHWYHVDLKIRNGDRMTSMVEMAGDETAFEEILKKRGPDLELTQVQAVIPKWMNKTDTWSMEKLTGLSLGYDKIGIPVCLLEVASGAVYADVHDPQFCIDSLVEVKKIY</sequence>